<keyword evidence="2" id="KW-0238">DNA-binding</keyword>
<dbReference type="SMART" id="SM00345">
    <property type="entry name" value="HTH_GNTR"/>
    <property type="match status" value="1"/>
</dbReference>
<dbReference type="SMART" id="SM00895">
    <property type="entry name" value="FCD"/>
    <property type="match status" value="1"/>
</dbReference>
<evidence type="ECO:0000256" key="2">
    <source>
        <dbReference type="ARBA" id="ARBA00023125"/>
    </source>
</evidence>
<sequence>MAQQREPRPLEQAGLETPGRGRRASDDAIYDAIYEAVLTQRLPPGTRLPEITLGELFGVSRSVVRKALSRLTADQIIVRRPNQMALVAHPSVEETRQIFDARRLVEGEVARQLAGRLSGNARERLERIIRDEHAAHTGDRQEDRVHHSMAFHLCLADNAPNEVLGRMLRELVIRTSIVIALYKAPGMSACYLGDDHQELVRCLAEGRGDEAATLVRQHLSTLESRLALSDEERPVDLAEILRR</sequence>
<dbReference type="InterPro" id="IPR036388">
    <property type="entry name" value="WH-like_DNA-bd_sf"/>
</dbReference>
<reference evidence="6" key="1">
    <citation type="submission" date="2019-06" db="EMBL/GenBank/DDBJ databases">
        <authorList>
            <person name="Murdoch R.W."/>
            <person name="Fathepure B."/>
        </authorList>
    </citation>
    <scope>NUCLEOTIDE SEQUENCE</scope>
</reference>
<proteinExistence type="predicted"/>
<accession>A0A5B8RDP2</accession>
<dbReference type="GO" id="GO:0003677">
    <property type="term" value="F:DNA binding"/>
    <property type="evidence" value="ECO:0007669"/>
    <property type="project" value="UniProtKB-KW"/>
</dbReference>
<dbReference type="AlphaFoldDB" id="A0A5B8RDP2"/>
<organism evidence="6">
    <name type="scientific">uncultured organism</name>
    <dbReference type="NCBI Taxonomy" id="155900"/>
    <lineage>
        <taxon>unclassified sequences</taxon>
        <taxon>environmental samples</taxon>
    </lineage>
</organism>
<dbReference type="PANTHER" id="PTHR43537:SF53">
    <property type="entry name" value="HTH-TYPE TRANSCRIPTIONAL REPRESSOR NANR"/>
    <property type="match status" value="1"/>
</dbReference>
<dbReference type="Pfam" id="PF00392">
    <property type="entry name" value="GntR"/>
    <property type="match status" value="1"/>
</dbReference>
<dbReference type="InterPro" id="IPR008920">
    <property type="entry name" value="TF_FadR/GntR_C"/>
</dbReference>
<evidence type="ECO:0000313" key="6">
    <source>
        <dbReference type="EMBL" id="QEA04847.1"/>
    </source>
</evidence>
<dbReference type="PANTHER" id="PTHR43537">
    <property type="entry name" value="TRANSCRIPTIONAL REGULATOR, GNTR FAMILY"/>
    <property type="match status" value="1"/>
</dbReference>
<gene>
    <name evidence="6" type="ORF">KBTEX_01156</name>
</gene>
<dbReference type="SUPFAM" id="SSF46785">
    <property type="entry name" value="Winged helix' DNA-binding domain"/>
    <property type="match status" value="1"/>
</dbReference>
<feature type="region of interest" description="Disordered" evidence="4">
    <location>
        <begin position="1"/>
        <end position="23"/>
    </location>
</feature>
<dbReference type="InterPro" id="IPR000524">
    <property type="entry name" value="Tscrpt_reg_HTH_GntR"/>
</dbReference>
<dbReference type="CDD" id="cd07377">
    <property type="entry name" value="WHTH_GntR"/>
    <property type="match status" value="1"/>
</dbReference>
<dbReference type="Gene3D" id="1.10.10.10">
    <property type="entry name" value="Winged helix-like DNA-binding domain superfamily/Winged helix DNA-binding domain"/>
    <property type="match status" value="1"/>
</dbReference>
<keyword evidence="1" id="KW-0805">Transcription regulation</keyword>
<evidence type="ECO:0000256" key="1">
    <source>
        <dbReference type="ARBA" id="ARBA00023015"/>
    </source>
</evidence>
<dbReference type="Gene3D" id="1.20.120.530">
    <property type="entry name" value="GntR ligand-binding domain-like"/>
    <property type="match status" value="1"/>
</dbReference>
<dbReference type="InterPro" id="IPR011711">
    <property type="entry name" value="GntR_C"/>
</dbReference>
<keyword evidence="3" id="KW-0804">Transcription</keyword>
<feature type="domain" description="HTH gntR-type" evidence="5">
    <location>
        <begin position="23"/>
        <end position="90"/>
    </location>
</feature>
<dbReference type="EMBL" id="MN079090">
    <property type="protein sequence ID" value="QEA04847.1"/>
    <property type="molecule type" value="Genomic_DNA"/>
</dbReference>
<dbReference type="PROSITE" id="PS50949">
    <property type="entry name" value="HTH_GNTR"/>
    <property type="match status" value="1"/>
</dbReference>
<evidence type="ECO:0000256" key="3">
    <source>
        <dbReference type="ARBA" id="ARBA00023163"/>
    </source>
</evidence>
<protein>
    <recommendedName>
        <fullName evidence="5">HTH gntR-type domain-containing protein</fullName>
    </recommendedName>
</protein>
<evidence type="ECO:0000259" key="5">
    <source>
        <dbReference type="PROSITE" id="PS50949"/>
    </source>
</evidence>
<name>A0A5B8RDP2_9ZZZZ</name>
<evidence type="ECO:0000256" key="4">
    <source>
        <dbReference type="SAM" id="MobiDB-lite"/>
    </source>
</evidence>
<dbReference type="SUPFAM" id="SSF48008">
    <property type="entry name" value="GntR ligand-binding domain-like"/>
    <property type="match status" value="1"/>
</dbReference>
<dbReference type="Pfam" id="PF07729">
    <property type="entry name" value="FCD"/>
    <property type="match status" value="1"/>
</dbReference>
<dbReference type="GO" id="GO:0003700">
    <property type="term" value="F:DNA-binding transcription factor activity"/>
    <property type="evidence" value="ECO:0007669"/>
    <property type="project" value="InterPro"/>
</dbReference>
<dbReference type="InterPro" id="IPR036390">
    <property type="entry name" value="WH_DNA-bd_sf"/>
</dbReference>